<gene>
    <name evidence="2" type="ORF">SAMN05444349_1684</name>
</gene>
<organism evidence="2 3">
    <name type="scientific">Bacteroides faecichinchillae</name>
    <dbReference type="NCBI Taxonomy" id="871325"/>
    <lineage>
        <taxon>Bacteria</taxon>
        <taxon>Pseudomonadati</taxon>
        <taxon>Bacteroidota</taxon>
        <taxon>Bacteroidia</taxon>
        <taxon>Bacteroidales</taxon>
        <taxon>Bacteroidaceae</taxon>
        <taxon>Bacteroides</taxon>
    </lineage>
</organism>
<dbReference type="STRING" id="871325.SAMN05444349_1684"/>
<dbReference type="AlphaFoldDB" id="A0A1M5GK78"/>
<sequence>MKNIIIRLISIVLFFINIYLYVLDPLEKHHNLIKILIGWVIISCILYFLFRHSGKLIVYIISTTLLALSYFLIPI</sequence>
<feature type="transmembrane region" description="Helical" evidence="1">
    <location>
        <begin position="56"/>
        <end position="73"/>
    </location>
</feature>
<keyword evidence="1" id="KW-1133">Transmembrane helix</keyword>
<accession>A0A1M5GK78</accession>
<keyword evidence="1" id="KW-0812">Transmembrane</keyword>
<dbReference type="Proteomes" id="UP000184436">
    <property type="component" value="Unassembled WGS sequence"/>
</dbReference>
<dbReference type="OrthoDB" id="9945110at2"/>
<protein>
    <submittedName>
        <fullName evidence="2">Uncharacterized protein</fullName>
    </submittedName>
</protein>
<evidence type="ECO:0000313" key="3">
    <source>
        <dbReference type="Proteomes" id="UP000184436"/>
    </source>
</evidence>
<keyword evidence="3" id="KW-1185">Reference proteome</keyword>
<proteinExistence type="predicted"/>
<evidence type="ECO:0000256" key="1">
    <source>
        <dbReference type="SAM" id="Phobius"/>
    </source>
</evidence>
<feature type="transmembrane region" description="Helical" evidence="1">
    <location>
        <begin position="6"/>
        <end position="23"/>
    </location>
</feature>
<evidence type="ECO:0000313" key="2">
    <source>
        <dbReference type="EMBL" id="SHG04096.1"/>
    </source>
</evidence>
<reference evidence="2 3" key="1">
    <citation type="submission" date="2016-11" db="EMBL/GenBank/DDBJ databases">
        <authorList>
            <person name="Jaros S."/>
            <person name="Januszkiewicz K."/>
            <person name="Wedrychowicz H."/>
        </authorList>
    </citation>
    <scope>NUCLEOTIDE SEQUENCE [LARGE SCALE GENOMIC DNA]</scope>
    <source>
        <strain evidence="2 3">DSM 26883</strain>
    </source>
</reference>
<name>A0A1M5GK78_9BACE</name>
<keyword evidence="1" id="KW-0472">Membrane</keyword>
<dbReference type="EMBL" id="FQVD01000068">
    <property type="protein sequence ID" value="SHG04096.1"/>
    <property type="molecule type" value="Genomic_DNA"/>
</dbReference>
<feature type="transmembrane region" description="Helical" evidence="1">
    <location>
        <begin position="32"/>
        <end position="50"/>
    </location>
</feature>